<evidence type="ECO:0000313" key="1">
    <source>
        <dbReference type="EMBL" id="BAJ26079.1"/>
    </source>
</evidence>
<reference evidence="1 2" key="1">
    <citation type="journal article" date="2010" name="DNA Res.">
        <title>Genome sequence of Kitasatospora setae NBRC 14216T: an evolutionary snapshot of the family Streptomycetaceae.</title>
        <authorList>
            <person name="Ichikawa N."/>
            <person name="Oguchi A."/>
            <person name="Ikeda H."/>
            <person name="Ishikawa J."/>
            <person name="Kitani S."/>
            <person name="Watanabe Y."/>
            <person name="Nakamura S."/>
            <person name="Katano Y."/>
            <person name="Kishi E."/>
            <person name="Sasagawa M."/>
            <person name="Ankai A."/>
            <person name="Fukui S."/>
            <person name="Hashimoto Y."/>
            <person name="Kamata S."/>
            <person name="Otoguro M."/>
            <person name="Tanikawa S."/>
            <person name="Nihira T."/>
            <person name="Horinouchi S."/>
            <person name="Ohnishi Y."/>
            <person name="Hayakawa M."/>
            <person name="Kuzuyama T."/>
            <person name="Arisawa A."/>
            <person name="Nomoto F."/>
            <person name="Miura H."/>
            <person name="Takahashi Y."/>
            <person name="Fujita N."/>
        </authorList>
    </citation>
    <scope>NUCLEOTIDE SEQUENCE [LARGE SCALE GENOMIC DNA]</scope>
    <source>
        <strain evidence="2">ATCC 33774 / DSM 43861 / JCM 3304 / KCC A-0304 / NBRC 14216 / KM-6054</strain>
    </source>
</reference>
<keyword evidence="2" id="KW-1185">Reference proteome</keyword>
<dbReference type="EMBL" id="AP010968">
    <property type="protein sequence ID" value="BAJ26079.1"/>
    <property type="molecule type" value="Genomic_DNA"/>
</dbReference>
<accession>E4N4E8</accession>
<dbReference type="PATRIC" id="fig|452652.3.peg.220"/>
<organism evidence="1 2">
    <name type="scientific">Kitasatospora setae (strain ATCC 33774 / DSM 43861 / JCM 3304 / KCC A-0304 / NBRC 14216 / KM-6054)</name>
    <name type="common">Streptomyces setae</name>
    <dbReference type="NCBI Taxonomy" id="452652"/>
    <lineage>
        <taxon>Bacteria</taxon>
        <taxon>Bacillati</taxon>
        <taxon>Actinomycetota</taxon>
        <taxon>Actinomycetes</taxon>
        <taxon>Kitasatosporales</taxon>
        <taxon>Streptomycetaceae</taxon>
        <taxon>Kitasatospora</taxon>
    </lineage>
</organism>
<proteinExistence type="predicted"/>
<evidence type="ECO:0000313" key="2">
    <source>
        <dbReference type="Proteomes" id="UP000007076"/>
    </source>
</evidence>
<dbReference type="KEGG" id="ksk:KSE_02280"/>
<protein>
    <submittedName>
        <fullName evidence="1">Uncharacterized protein</fullName>
    </submittedName>
</protein>
<dbReference type="HOGENOM" id="CLU_2287751_0_0_11"/>
<dbReference type="RefSeq" id="WP_014133400.1">
    <property type="nucleotide sequence ID" value="NC_016109.1"/>
</dbReference>
<gene>
    <name evidence="1" type="ordered locus">KSE_02280</name>
</gene>
<name>E4N4E8_KITSK</name>
<dbReference type="AlphaFoldDB" id="E4N4E8"/>
<sequence length="101" mass="10751">MADPVPDHRPLVRALLAAAPASYRGTERLRTRSGGQAHRVSGRLTEHAVADCATDLLVDTAGRLAELEVDCAAFGDGYRFKSTLTLGEYGPATKQEPPSDS</sequence>
<dbReference type="Proteomes" id="UP000007076">
    <property type="component" value="Chromosome"/>
</dbReference>